<comment type="subcellular location">
    <subcellularLocation>
        <location evidence="1">Membrane</location>
        <topology evidence="1">Single-pass membrane protein</topology>
    </subcellularLocation>
</comment>
<dbReference type="PANTHER" id="PTHR24416">
    <property type="entry name" value="TYROSINE-PROTEIN KINASE RECEPTOR"/>
    <property type="match status" value="1"/>
</dbReference>
<dbReference type="InterPro" id="IPR013098">
    <property type="entry name" value="Ig_I-set"/>
</dbReference>
<evidence type="ECO:0000259" key="25">
    <source>
        <dbReference type="PROSITE" id="PS50011"/>
    </source>
</evidence>
<dbReference type="Gene3D" id="1.10.510.10">
    <property type="entry name" value="Transferase(Phosphotransferase) domain 1"/>
    <property type="match status" value="1"/>
</dbReference>
<evidence type="ECO:0000256" key="18">
    <source>
        <dbReference type="ARBA" id="ARBA00051243"/>
    </source>
</evidence>
<dbReference type="PANTHER" id="PTHR24416:SF550">
    <property type="entry name" value="FIBROBLAST GROWTH FACTOR RECEPTOR HOMOLOG 1-RELATED"/>
    <property type="match status" value="1"/>
</dbReference>
<keyword evidence="6" id="KW-0732">Signal</keyword>
<dbReference type="PROSITE" id="PS50835">
    <property type="entry name" value="IG_LIKE"/>
    <property type="match status" value="3"/>
</dbReference>
<evidence type="ECO:0000256" key="3">
    <source>
        <dbReference type="ARBA" id="ARBA00022553"/>
    </source>
</evidence>
<dbReference type="Pfam" id="PF07679">
    <property type="entry name" value="I-set"/>
    <property type="match status" value="2"/>
</dbReference>
<evidence type="ECO:0000256" key="9">
    <source>
        <dbReference type="ARBA" id="ARBA00022777"/>
    </source>
</evidence>
<accession>A0A2T7PA29</accession>
<evidence type="ECO:0000256" key="11">
    <source>
        <dbReference type="ARBA" id="ARBA00022989"/>
    </source>
</evidence>
<feature type="binding site" evidence="20 22">
    <location>
        <position position="529"/>
    </location>
    <ligand>
        <name>ATP</name>
        <dbReference type="ChEBI" id="CHEBI:30616"/>
    </ligand>
</feature>
<dbReference type="GO" id="GO:0046872">
    <property type="term" value="F:metal ion binding"/>
    <property type="evidence" value="ECO:0007669"/>
    <property type="project" value="UniProtKB-KW"/>
</dbReference>
<evidence type="ECO:0000259" key="26">
    <source>
        <dbReference type="PROSITE" id="PS50835"/>
    </source>
</evidence>
<dbReference type="PROSITE" id="PS50011">
    <property type="entry name" value="PROTEIN_KINASE_DOM"/>
    <property type="match status" value="1"/>
</dbReference>
<reference evidence="27 28" key="1">
    <citation type="submission" date="2018-04" db="EMBL/GenBank/DDBJ databases">
        <title>The genome of golden apple snail Pomacea canaliculata provides insight into stress tolerance and invasive adaptation.</title>
        <authorList>
            <person name="Liu C."/>
            <person name="Liu B."/>
            <person name="Ren Y."/>
            <person name="Zhang Y."/>
            <person name="Wang H."/>
            <person name="Li S."/>
            <person name="Jiang F."/>
            <person name="Yin L."/>
            <person name="Zhang G."/>
            <person name="Qian W."/>
            <person name="Fan W."/>
        </authorList>
    </citation>
    <scope>NUCLEOTIDE SEQUENCE [LARGE SCALE GENOMIC DNA]</scope>
    <source>
        <strain evidence="27">SZHN2017</strain>
        <tissue evidence="27">Muscle</tissue>
    </source>
</reference>
<keyword evidence="11 24" id="KW-1133">Transmembrane helix</keyword>
<dbReference type="InterPro" id="IPR013783">
    <property type="entry name" value="Ig-like_fold"/>
</dbReference>
<keyword evidence="9" id="KW-0418">Kinase</keyword>
<organism evidence="27 28">
    <name type="scientific">Pomacea canaliculata</name>
    <name type="common">Golden apple snail</name>
    <dbReference type="NCBI Taxonomy" id="400727"/>
    <lineage>
        <taxon>Eukaryota</taxon>
        <taxon>Metazoa</taxon>
        <taxon>Spiralia</taxon>
        <taxon>Lophotrochozoa</taxon>
        <taxon>Mollusca</taxon>
        <taxon>Gastropoda</taxon>
        <taxon>Caenogastropoda</taxon>
        <taxon>Architaenioglossa</taxon>
        <taxon>Ampullarioidea</taxon>
        <taxon>Ampullariidae</taxon>
        <taxon>Pomacea</taxon>
    </lineage>
</organism>
<dbReference type="PIRSF" id="PIRSF000615">
    <property type="entry name" value="TyrPK_CSF1-R"/>
    <property type="match status" value="1"/>
</dbReference>
<keyword evidence="16" id="KW-0325">Glycoprotein</keyword>
<dbReference type="InterPro" id="IPR017441">
    <property type="entry name" value="Protein_kinase_ATP_BS"/>
</dbReference>
<dbReference type="GO" id="GO:0005886">
    <property type="term" value="C:plasma membrane"/>
    <property type="evidence" value="ECO:0007669"/>
    <property type="project" value="TreeGrafter"/>
</dbReference>
<dbReference type="InterPro" id="IPR000719">
    <property type="entry name" value="Prot_kinase_dom"/>
</dbReference>
<evidence type="ECO:0000256" key="21">
    <source>
        <dbReference type="PIRSR" id="PIRSR000615-3"/>
    </source>
</evidence>
<keyword evidence="5 24" id="KW-0812">Transmembrane</keyword>
<evidence type="ECO:0000256" key="23">
    <source>
        <dbReference type="SAM" id="MobiDB-lite"/>
    </source>
</evidence>
<dbReference type="GO" id="GO:0007169">
    <property type="term" value="P:cell surface receptor protein tyrosine kinase signaling pathway"/>
    <property type="evidence" value="ECO:0007669"/>
    <property type="project" value="TreeGrafter"/>
</dbReference>
<evidence type="ECO:0000256" key="20">
    <source>
        <dbReference type="PIRSR" id="PIRSR000615-2"/>
    </source>
</evidence>
<dbReference type="OrthoDB" id="5984265at2759"/>
<dbReference type="FunFam" id="3.30.200.20:FF:000814">
    <property type="entry name" value="Fibroblast growth factor receptor 2"/>
    <property type="match status" value="1"/>
</dbReference>
<evidence type="ECO:0000256" key="17">
    <source>
        <dbReference type="ARBA" id="ARBA00023319"/>
    </source>
</evidence>
<evidence type="ECO:0000313" key="27">
    <source>
        <dbReference type="EMBL" id="PVD30268.1"/>
    </source>
</evidence>
<dbReference type="PRINTS" id="PR00109">
    <property type="entry name" value="TYRKINASE"/>
</dbReference>
<dbReference type="SUPFAM" id="SSF48726">
    <property type="entry name" value="Immunoglobulin"/>
    <property type="match status" value="3"/>
</dbReference>
<dbReference type="GO" id="GO:0004714">
    <property type="term" value="F:transmembrane receptor protein tyrosine kinase activity"/>
    <property type="evidence" value="ECO:0007669"/>
    <property type="project" value="UniProtKB-EC"/>
</dbReference>
<dbReference type="FunFam" id="2.60.40.10:FF:001223">
    <property type="entry name" value="Sidekick cell adhesion molecule 1"/>
    <property type="match status" value="1"/>
</dbReference>
<protein>
    <recommendedName>
        <fullName evidence="2">receptor protein-tyrosine kinase</fullName>
        <ecNumber evidence="2">2.7.10.1</ecNumber>
    </recommendedName>
</protein>
<feature type="region of interest" description="Disordered" evidence="23">
    <location>
        <begin position="164"/>
        <end position="184"/>
    </location>
</feature>
<feature type="domain" description="Ig-like" evidence="26">
    <location>
        <begin position="72"/>
        <end position="159"/>
    </location>
</feature>
<dbReference type="SUPFAM" id="SSF56112">
    <property type="entry name" value="Protein kinase-like (PK-like)"/>
    <property type="match status" value="1"/>
</dbReference>
<evidence type="ECO:0000256" key="2">
    <source>
        <dbReference type="ARBA" id="ARBA00011902"/>
    </source>
</evidence>
<keyword evidence="10 20" id="KW-0067">ATP-binding</keyword>
<keyword evidence="15" id="KW-0675">Receptor</keyword>
<feature type="region of interest" description="Disordered" evidence="23">
    <location>
        <begin position="757"/>
        <end position="789"/>
    </location>
</feature>
<dbReference type="InterPro" id="IPR007110">
    <property type="entry name" value="Ig-like_dom"/>
</dbReference>
<feature type="transmembrane region" description="Helical" evidence="24">
    <location>
        <begin position="392"/>
        <end position="415"/>
    </location>
</feature>
<proteinExistence type="predicted"/>
<dbReference type="InterPro" id="IPR050122">
    <property type="entry name" value="RTK"/>
</dbReference>
<dbReference type="EMBL" id="PZQS01000005">
    <property type="protein sequence ID" value="PVD30268.1"/>
    <property type="molecule type" value="Genomic_DNA"/>
</dbReference>
<dbReference type="SMART" id="SM00408">
    <property type="entry name" value="IGc2"/>
    <property type="match status" value="3"/>
</dbReference>
<dbReference type="PROSITE" id="PS00107">
    <property type="entry name" value="PROTEIN_KINASE_ATP"/>
    <property type="match status" value="1"/>
</dbReference>
<keyword evidence="4" id="KW-0808">Transferase</keyword>
<dbReference type="InterPro" id="IPR001245">
    <property type="entry name" value="Ser-Thr/Tyr_kinase_cat_dom"/>
</dbReference>
<dbReference type="InterPro" id="IPR011009">
    <property type="entry name" value="Kinase-like_dom_sf"/>
</dbReference>
<evidence type="ECO:0000256" key="15">
    <source>
        <dbReference type="ARBA" id="ARBA00023170"/>
    </source>
</evidence>
<evidence type="ECO:0000256" key="12">
    <source>
        <dbReference type="ARBA" id="ARBA00023136"/>
    </source>
</evidence>
<dbReference type="InterPro" id="IPR036179">
    <property type="entry name" value="Ig-like_dom_sf"/>
</dbReference>
<comment type="catalytic activity">
    <reaction evidence="18">
        <text>L-tyrosyl-[protein] + ATP = O-phospho-L-tyrosyl-[protein] + ADP + H(+)</text>
        <dbReference type="Rhea" id="RHEA:10596"/>
        <dbReference type="Rhea" id="RHEA-COMP:10136"/>
        <dbReference type="Rhea" id="RHEA-COMP:20101"/>
        <dbReference type="ChEBI" id="CHEBI:15378"/>
        <dbReference type="ChEBI" id="CHEBI:30616"/>
        <dbReference type="ChEBI" id="CHEBI:46858"/>
        <dbReference type="ChEBI" id="CHEBI:61978"/>
        <dbReference type="ChEBI" id="CHEBI:456216"/>
        <dbReference type="EC" id="2.7.10.1"/>
    </reaction>
</comment>
<feature type="binding site" evidence="20">
    <location>
        <begin position="502"/>
        <end position="509"/>
    </location>
    <ligand>
        <name>ATP</name>
        <dbReference type="ChEBI" id="CHEBI:30616"/>
    </ligand>
</feature>
<dbReference type="InterPro" id="IPR003598">
    <property type="entry name" value="Ig_sub2"/>
</dbReference>
<dbReference type="AlphaFoldDB" id="A0A2T7PA29"/>
<evidence type="ECO:0000256" key="6">
    <source>
        <dbReference type="ARBA" id="ARBA00022729"/>
    </source>
</evidence>
<keyword evidence="21" id="KW-0460">Magnesium</keyword>
<dbReference type="FunFam" id="2.60.40.10:FF:000020">
    <property type="entry name" value="Fibroblast growth factor receptor"/>
    <property type="match status" value="1"/>
</dbReference>
<dbReference type="InterPro" id="IPR008266">
    <property type="entry name" value="Tyr_kinase_AS"/>
</dbReference>
<dbReference type="InterPro" id="IPR003599">
    <property type="entry name" value="Ig_sub"/>
</dbReference>
<dbReference type="SMART" id="SM00219">
    <property type="entry name" value="TyrKc"/>
    <property type="match status" value="1"/>
</dbReference>
<evidence type="ECO:0000256" key="1">
    <source>
        <dbReference type="ARBA" id="ARBA00004167"/>
    </source>
</evidence>
<dbReference type="EC" id="2.7.10.1" evidence="2"/>
<evidence type="ECO:0000256" key="19">
    <source>
        <dbReference type="PIRSR" id="PIRSR000615-1"/>
    </source>
</evidence>
<evidence type="ECO:0000256" key="13">
    <source>
        <dbReference type="ARBA" id="ARBA00023137"/>
    </source>
</evidence>
<dbReference type="Pfam" id="PF07714">
    <property type="entry name" value="PK_Tyr_Ser-Thr"/>
    <property type="match status" value="1"/>
</dbReference>
<comment type="caution">
    <text evidence="27">The sequence shown here is derived from an EMBL/GenBank/DDBJ whole genome shotgun (WGS) entry which is preliminary data.</text>
</comment>
<feature type="compositionally biased region" description="Low complexity" evidence="23">
    <location>
        <begin position="766"/>
        <end position="789"/>
    </location>
</feature>
<keyword evidence="8 20" id="KW-0547">Nucleotide-binding</keyword>
<evidence type="ECO:0000256" key="7">
    <source>
        <dbReference type="ARBA" id="ARBA00022737"/>
    </source>
</evidence>
<evidence type="ECO:0000256" key="16">
    <source>
        <dbReference type="ARBA" id="ARBA00023180"/>
    </source>
</evidence>
<keyword evidence="7" id="KW-0677">Repeat</keyword>
<dbReference type="Proteomes" id="UP000245119">
    <property type="component" value="Linkage Group LG5"/>
</dbReference>
<dbReference type="STRING" id="400727.A0A2T7PA29"/>
<feature type="domain" description="Protein kinase" evidence="25">
    <location>
        <begin position="495"/>
        <end position="789"/>
    </location>
</feature>
<gene>
    <name evidence="27" type="ORF">C0Q70_09531</name>
</gene>
<dbReference type="SMART" id="SM00409">
    <property type="entry name" value="IG"/>
    <property type="match status" value="3"/>
</dbReference>
<dbReference type="Gene3D" id="2.60.40.10">
    <property type="entry name" value="Immunoglobulins"/>
    <property type="match status" value="3"/>
</dbReference>
<keyword evidence="21" id="KW-0479">Metal-binding</keyword>
<feature type="binding site" evidence="21">
    <location>
        <position position="662"/>
    </location>
    <ligand>
        <name>Mg(2+)</name>
        <dbReference type="ChEBI" id="CHEBI:18420"/>
    </ligand>
</feature>
<feature type="domain" description="Ig-like" evidence="26">
    <location>
        <begin position="184"/>
        <end position="267"/>
    </location>
</feature>
<keyword evidence="13" id="KW-0829">Tyrosine-protein kinase</keyword>
<keyword evidence="3" id="KW-0597">Phosphoprotein</keyword>
<sequence length="789" mass="89053">MEAKRAMGYLPISLDLLSEMAFDSFMPAWSRGYDTPTVEFLDIPKQAVDAVLSQLCEPCGRPIDCEVPDEAPYFYKEPLSQLRAAEGGRVKFRCKVKGEPRPFLVWYRNNELITPHADDRIIITKYALSIDPVNVNDTGKYSCLAKNQFGEKWANFTLSVEADVPNPEPTAVDNGRDSDEEGPPQWSYRMTDIKSLTRTVNSFVDLKCLAKGYPTPNITWLKDGGPFHQSKMGNVNMKGWRLTIGDLMPEDEGKYTCVITNQYGSINWTFVVEIILLTCKIILSDFHPHLQWVKHYQVNGSYKSPSGDPYLRVIQSATVNNSNPEQLILSNVSMEDAGWYTCLVANAIGMEYGSAWLTVVKDREMLLPRTGLSSDNASLGNAGGFIYEDPRFIGGVAAIFIVAVVICLGVAICCWNRQRRQRMLQPQKPLKRVIIMKPNDLYYPKKDPDAIQPLVVPQVRIDYKPGRHRLSSEFTDVSEYDLPLDTKWEFPRERLVLGDRLGEGAFGLVVKGEAFGIFKDNNSVTVAVKMLKEGSTDREMMDLIREMEMMKLIGKHKNIINLLGCCTQRGPLYVVVEFAPNGNLRDYLKSHRPLGSSFACVSEYERPTVAMVPNNSGSSIAETKEQKALTPKDLISYAYQVARGMEYLASRQCIHRDLAARNVLVAEEYVLKIADFGLTRNLQQFDYYKKTTDGRLPVKWMAPEALFDRKYTSKSDVYAIMHSCWQEDPNNRPDFNRLVQELDKILTSSLKDEAYLDLEPMEGPMSTSDSQYSSMSHDSTSSGDNSAIV</sequence>
<keyword evidence="14" id="KW-1015">Disulfide bond</keyword>
<evidence type="ECO:0000256" key="4">
    <source>
        <dbReference type="ARBA" id="ARBA00022679"/>
    </source>
</evidence>
<dbReference type="FunFam" id="2.60.40.10:FF:000016">
    <property type="entry name" value="Fibroblast growth factor receptor"/>
    <property type="match status" value="1"/>
</dbReference>
<name>A0A2T7PA29_POMCA</name>
<dbReference type="GO" id="GO:0043235">
    <property type="term" value="C:receptor complex"/>
    <property type="evidence" value="ECO:0007669"/>
    <property type="project" value="TreeGrafter"/>
</dbReference>
<feature type="binding site" evidence="20">
    <location>
        <position position="661"/>
    </location>
    <ligand>
        <name>ATP</name>
        <dbReference type="ChEBI" id="CHEBI:30616"/>
    </ligand>
</feature>
<dbReference type="Gene3D" id="3.30.200.20">
    <property type="entry name" value="Phosphorylase Kinase, domain 1"/>
    <property type="match status" value="1"/>
</dbReference>
<evidence type="ECO:0000256" key="22">
    <source>
        <dbReference type="PROSITE-ProRule" id="PRU10141"/>
    </source>
</evidence>
<evidence type="ECO:0000256" key="14">
    <source>
        <dbReference type="ARBA" id="ARBA00023157"/>
    </source>
</evidence>
<evidence type="ECO:0000256" key="24">
    <source>
        <dbReference type="SAM" id="Phobius"/>
    </source>
</evidence>
<evidence type="ECO:0000256" key="10">
    <source>
        <dbReference type="ARBA" id="ARBA00022840"/>
    </source>
</evidence>
<evidence type="ECO:0000256" key="5">
    <source>
        <dbReference type="ARBA" id="ARBA00022692"/>
    </source>
</evidence>
<evidence type="ECO:0000256" key="8">
    <source>
        <dbReference type="ARBA" id="ARBA00022741"/>
    </source>
</evidence>
<keyword evidence="12 24" id="KW-0472">Membrane</keyword>
<keyword evidence="17" id="KW-0393">Immunoglobulin domain</keyword>
<evidence type="ECO:0000313" key="28">
    <source>
        <dbReference type="Proteomes" id="UP000245119"/>
    </source>
</evidence>
<feature type="domain" description="Ig-like" evidence="26">
    <location>
        <begin position="277"/>
        <end position="358"/>
    </location>
</feature>
<dbReference type="GO" id="GO:0005524">
    <property type="term" value="F:ATP binding"/>
    <property type="evidence" value="ECO:0007669"/>
    <property type="project" value="UniProtKB-UniRule"/>
</dbReference>
<feature type="active site" description="Proton acceptor" evidence="19">
    <location>
        <position position="657"/>
    </location>
</feature>
<keyword evidence="28" id="KW-1185">Reference proteome</keyword>
<dbReference type="PROSITE" id="PS00109">
    <property type="entry name" value="PROTEIN_KINASE_TYR"/>
    <property type="match status" value="1"/>
</dbReference>
<dbReference type="InterPro" id="IPR020635">
    <property type="entry name" value="Tyr_kinase_cat_dom"/>
</dbReference>
<feature type="binding site" evidence="21">
    <location>
        <position position="675"/>
    </location>
    <ligand>
        <name>Mg(2+)</name>
        <dbReference type="ChEBI" id="CHEBI:18420"/>
    </ligand>
</feature>